<organism evidence="4 5">
    <name type="scientific">Polycladomyces zharkentensis</name>
    <dbReference type="NCBI Taxonomy" id="2807616"/>
    <lineage>
        <taxon>Bacteria</taxon>
        <taxon>Bacillati</taxon>
        <taxon>Bacillota</taxon>
        <taxon>Bacilli</taxon>
        <taxon>Bacillales</taxon>
        <taxon>Thermoactinomycetaceae</taxon>
        <taxon>Polycladomyces</taxon>
    </lineage>
</organism>
<evidence type="ECO:0000313" key="5">
    <source>
        <dbReference type="Proteomes" id="UP001177120"/>
    </source>
</evidence>
<dbReference type="PANTHER" id="PTHR47816:SF4">
    <property type="entry name" value="RIBOSOMAL RNA SMALL SUBUNIT METHYLTRANSFERASE C"/>
    <property type="match status" value="1"/>
</dbReference>
<dbReference type="GO" id="GO:0008168">
    <property type="term" value="F:methyltransferase activity"/>
    <property type="evidence" value="ECO:0007669"/>
    <property type="project" value="UniProtKB-KW"/>
</dbReference>
<protein>
    <submittedName>
        <fullName evidence="4">Class I SAM-dependent methyltransferase</fullName>
    </submittedName>
</protein>
<evidence type="ECO:0000256" key="2">
    <source>
        <dbReference type="ARBA" id="ARBA00022679"/>
    </source>
</evidence>
<evidence type="ECO:0000313" key="4">
    <source>
        <dbReference type="EMBL" id="MBN2909262.1"/>
    </source>
</evidence>
<dbReference type="RefSeq" id="WP_205494121.1">
    <property type="nucleotide sequence ID" value="NZ_JAFHAP010000007.1"/>
</dbReference>
<dbReference type="PANTHER" id="PTHR47816">
    <property type="entry name" value="RIBOSOMAL RNA SMALL SUBUNIT METHYLTRANSFERASE C"/>
    <property type="match status" value="1"/>
</dbReference>
<dbReference type="SUPFAM" id="SSF53335">
    <property type="entry name" value="S-adenosyl-L-methionine-dependent methyltransferases"/>
    <property type="match status" value="1"/>
</dbReference>
<keyword evidence="5" id="KW-1185">Reference proteome</keyword>
<dbReference type="InterPro" id="IPR007848">
    <property type="entry name" value="Small_mtfrase_dom"/>
</dbReference>
<dbReference type="Proteomes" id="UP001177120">
    <property type="component" value="Unassembled WGS sequence"/>
</dbReference>
<dbReference type="InterPro" id="IPR046977">
    <property type="entry name" value="RsmC/RlmG"/>
</dbReference>
<accession>A0ABS2WI90</accession>
<evidence type="ECO:0000256" key="1">
    <source>
        <dbReference type="ARBA" id="ARBA00022603"/>
    </source>
</evidence>
<sequence length="203" mass="22200">MTEHYYSSQPDTAHDVREIHAQLRGRAFRFLTDAGVFSKKGVDFGSRLLIETAALPDAGVFADVGCGYGPIGIAVVATVPDSRAVLMDVNARAVTLARKNAEINGVADRVTALVSDGFEAAGERRFDAVLINPPIRAGKQVVYRLFAEARDHLKPSGTLWVVIRKKQGAASARDELNRLFASVDVAKQKKGYWILRAEQGREY</sequence>
<comment type="caution">
    <text evidence="4">The sequence shown here is derived from an EMBL/GenBank/DDBJ whole genome shotgun (WGS) entry which is preliminary data.</text>
</comment>
<gene>
    <name evidence="4" type="ORF">JQC72_06965</name>
</gene>
<evidence type="ECO:0000259" key="3">
    <source>
        <dbReference type="Pfam" id="PF05175"/>
    </source>
</evidence>
<reference evidence="4" key="1">
    <citation type="journal article" date="2024" name="Int. J. Syst. Evol. Microbiol.">
        <title>Polycladomyces zharkentensis sp. nov., a novel thermophilic cellulose- and starch-degrading member of the Bacillota from a geothermal aquifer in Kazakhstan.</title>
        <authorList>
            <person name="Mashzhan A."/>
            <person name="Kistaubayeva A."/>
            <person name="Javier-Lopez R."/>
            <person name="Bissenova U."/>
            <person name="Bissenbay A."/>
            <person name="Birkeland N.K."/>
        </authorList>
    </citation>
    <scope>NUCLEOTIDE SEQUENCE</scope>
    <source>
        <strain evidence="4">ZKZ2T</strain>
    </source>
</reference>
<proteinExistence type="predicted"/>
<dbReference type="InterPro" id="IPR029063">
    <property type="entry name" value="SAM-dependent_MTases_sf"/>
</dbReference>
<dbReference type="Gene3D" id="3.40.50.150">
    <property type="entry name" value="Vaccinia Virus protein VP39"/>
    <property type="match status" value="1"/>
</dbReference>
<dbReference type="EMBL" id="JAFHAP010000007">
    <property type="protein sequence ID" value="MBN2909262.1"/>
    <property type="molecule type" value="Genomic_DNA"/>
</dbReference>
<keyword evidence="2" id="KW-0808">Transferase</keyword>
<dbReference type="CDD" id="cd02440">
    <property type="entry name" value="AdoMet_MTases"/>
    <property type="match status" value="1"/>
</dbReference>
<keyword evidence="1 4" id="KW-0489">Methyltransferase</keyword>
<dbReference type="GO" id="GO:0032259">
    <property type="term" value="P:methylation"/>
    <property type="evidence" value="ECO:0007669"/>
    <property type="project" value="UniProtKB-KW"/>
</dbReference>
<name>A0ABS2WI90_9BACL</name>
<feature type="domain" description="Methyltransferase small" evidence="3">
    <location>
        <begin position="28"/>
        <end position="196"/>
    </location>
</feature>
<dbReference type="Pfam" id="PF05175">
    <property type="entry name" value="MTS"/>
    <property type="match status" value="1"/>
</dbReference>